<feature type="compositionally biased region" description="Polar residues" evidence="3">
    <location>
        <begin position="471"/>
        <end position="489"/>
    </location>
</feature>
<feature type="repeat" description="ANK" evidence="2">
    <location>
        <begin position="710"/>
        <end position="743"/>
    </location>
</feature>
<comment type="caution">
    <text evidence="5">The sequence shown here is derived from an EMBL/GenBank/DDBJ whole genome shotgun (WGS) entry which is preliminary data.</text>
</comment>
<gene>
    <name evidence="5" type="ORF">BG006_000530</name>
</gene>
<dbReference type="EMBL" id="JAAAUY010000109">
    <property type="protein sequence ID" value="KAF9335241.1"/>
    <property type="molecule type" value="Genomic_DNA"/>
</dbReference>
<dbReference type="PROSITE" id="PS50297">
    <property type="entry name" value="ANK_REP_REGION"/>
    <property type="match status" value="1"/>
</dbReference>
<feature type="compositionally biased region" description="Polar residues" evidence="3">
    <location>
        <begin position="567"/>
        <end position="594"/>
    </location>
</feature>
<dbReference type="SUPFAM" id="SSF56112">
    <property type="entry name" value="Protein kinase-like (PK-like)"/>
    <property type="match status" value="1"/>
</dbReference>
<sequence>MAEHTAPVVLMNDKEQQWLDGAIHGNLLRLIDFDDIKQLRMGVASGGFGIIHSGHWRGMRVAVKVLYNPADFIQEVSIHKLVQDSENIVKFYGITRMKNSGDYGMVLQFAGRGSLRDYLAQHFHRLDWGQKMRLAHDVAAGVSFIHEDNICHHDLHSRNVLIDQTGRALITDFGLSRYVNNANSNNGVRGVVPYISPERLKNSPFDHSSDVYSLGVIMWELTSGHPPFSRDGDNFLLPFEIMRGRREEVVPGTPVEYSDLYQQCWDGEPLHRPALSVVLSSLDAMLAGYNGDLAAENGDILPLSPSRLQEGPKSMPTETTTVAIPPMTVVRNSEPITSSVPSLRVHDYTPDTPAPVKVNRGSPTQVAPSASVKPLAPRHAISKNVTPIVTHFNDDRTTELTDRFSTCNLIEGVDGNDKAGHVHLPVTPTKPAWIQADPAHLHARIASPLPQHHPVHVRPNYNNISREHSGPWNNVNNNTPSPKSANDSPRTLFEMSAAEDKLPEIGQGTPVQPFYQHNHQHHYYQQHHYQQQQQQQQQQQLPHQGYPPQPDHVIPPGPPSNKHYRENSANSSKSGNVYGNGSPPTVSRNNSNGKGNWMPKNGRTNIKDFFTACRSGNLEAVQWHLAQGADVMAPYETMSSRTPIHAAAMSDSYEVMRLLCEAAGSKLNMNELDDSSQTPLHLLTHYGRNSHELLVYMLNKGANPNAQDSERRTPLMTSFILNDNPLLVETLLDFGADPNLRCQENNALAEAAIRLRFQCVKVLLETDLSMSETGSLEHAMDVCYRVTESVNRNQVLSLLVRWKNAEGVQKRRTLARMILNGSLDLGERRIDQKRIARQVLNSNSGTL</sequence>
<dbReference type="Gene3D" id="1.10.510.10">
    <property type="entry name" value="Transferase(Phosphotransferase) domain 1"/>
    <property type="match status" value="1"/>
</dbReference>
<evidence type="ECO:0000313" key="6">
    <source>
        <dbReference type="Proteomes" id="UP000696485"/>
    </source>
</evidence>
<dbReference type="SUPFAM" id="SSF81995">
    <property type="entry name" value="beta-sandwich domain of Sec23/24"/>
    <property type="match status" value="1"/>
</dbReference>
<evidence type="ECO:0000256" key="3">
    <source>
        <dbReference type="SAM" id="MobiDB-lite"/>
    </source>
</evidence>
<keyword evidence="2" id="KW-0040">ANK repeat</keyword>
<protein>
    <recommendedName>
        <fullName evidence="4">Protein kinase domain-containing protein</fullName>
    </recommendedName>
</protein>
<feature type="region of interest" description="Disordered" evidence="3">
    <location>
        <begin position="451"/>
        <end position="489"/>
    </location>
</feature>
<name>A0A9P5VPC1_9FUNG</name>
<evidence type="ECO:0000313" key="5">
    <source>
        <dbReference type="EMBL" id="KAF9335241.1"/>
    </source>
</evidence>
<dbReference type="GO" id="GO:0004674">
    <property type="term" value="F:protein serine/threonine kinase activity"/>
    <property type="evidence" value="ECO:0007669"/>
    <property type="project" value="TreeGrafter"/>
</dbReference>
<feature type="region of interest" description="Disordered" evidence="3">
    <location>
        <begin position="522"/>
        <end position="601"/>
    </location>
</feature>
<feature type="compositionally biased region" description="Low complexity" evidence="3">
    <location>
        <begin position="526"/>
        <end position="544"/>
    </location>
</feature>
<dbReference type="PANTHER" id="PTHR44329">
    <property type="entry name" value="SERINE/THREONINE-PROTEIN KINASE TNNI3K-RELATED"/>
    <property type="match status" value="1"/>
</dbReference>
<dbReference type="InterPro" id="IPR002110">
    <property type="entry name" value="Ankyrin_rpt"/>
</dbReference>
<evidence type="ECO:0000256" key="1">
    <source>
        <dbReference type="ARBA" id="ARBA00005843"/>
    </source>
</evidence>
<dbReference type="PROSITE" id="PS50088">
    <property type="entry name" value="ANK_REPEAT"/>
    <property type="match status" value="2"/>
</dbReference>
<dbReference type="PROSITE" id="PS50011">
    <property type="entry name" value="PROTEIN_KINASE_DOM"/>
    <property type="match status" value="1"/>
</dbReference>
<dbReference type="InterPro" id="IPR051681">
    <property type="entry name" value="Ser/Thr_Kinases-Pseudokinases"/>
</dbReference>
<feature type="repeat" description="ANK" evidence="2">
    <location>
        <begin position="675"/>
        <end position="709"/>
    </location>
</feature>
<feature type="compositionally biased region" description="Pro residues" evidence="3">
    <location>
        <begin position="545"/>
        <end position="559"/>
    </location>
</feature>
<dbReference type="InterPro" id="IPR036770">
    <property type="entry name" value="Ankyrin_rpt-contain_sf"/>
</dbReference>
<dbReference type="Proteomes" id="UP000696485">
    <property type="component" value="Unassembled WGS sequence"/>
</dbReference>
<dbReference type="Pfam" id="PF12796">
    <property type="entry name" value="Ank_2"/>
    <property type="match status" value="1"/>
</dbReference>
<dbReference type="InterPro" id="IPR001245">
    <property type="entry name" value="Ser-Thr/Tyr_kinase_cat_dom"/>
</dbReference>
<dbReference type="PRINTS" id="PR00109">
    <property type="entry name" value="TYRKINASE"/>
</dbReference>
<feature type="region of interest" description="Disordered" evidence="3">
    <location>
        <begin position="341"/>
        <end position="375"/>
    </location>
</feature>
<dbReference type="SMART" id="SM00248">
    <property type="entry name" value="ANK"/>
    <property type="match status" value="5"/>
</dbReference>
<dbReference type="InterPro" id="IPR011009">
    <property type="entry name" value="Kinase-like_dom_sf"/>
</dbReference>
<feature type="domain" description="Protein kinase" evidence="4">
    <location>
        <begin position="37"/>
        <end position="286"/>
    </location>
</feature>
<dbReference type="AlphaFoldDB" id="A0A9P5VPC1"/>
<dbReference type="SUPFAM" id="SSF48403">
    <property type="entry name" value="Ankyrin repeat"/>
    <property type="match status" value="1"/>
</dbReference>
<dbReference type="Gene3D" id="1.25.40.20">
    <property type="entry name" value="Ankyrin repeat-containing domain"/>
    <property type="match status" value="1"/>
</dbReference>
<keyword evidence="6" id="KW-1185">Reference proteome</keyword>
<dbReference type="InterPro" id="IPR000719">
    <property type="entry name" value="Prot_kinase_dom"/>
</dbReference>
<dbReference type="GO" id="GO:0005524">
    <property type="term" value="F:ATP binding"/>
    <property type="evidence" value="ECO:0007669"/>
    <property type="project" value="InterPro"/>
</dbReference>
<reference evidence="5" key="1">
    <citation type="journal article" date="2020" name="Fungal Divers.">
        <title>Resolving the Mortierellaceae phylogeny through synthesis of multi-gene phylogenetics and phylogenomics.</title>
        <authorList>
            <person name="Vandepol N."/>
            <person name="Liber J."/>
            <person name="Desiro A."/>
            <person name="Na H."/>
            <person name="Kennedy M."/>
            <person name="Barry K."/>
            <person name="Grigoriev I.V."/>
            <person name="Miller A.N."/>
            <person name="O'Donnell K."/>
            <person name="Stajich J.E."/>
            <person name="Bonito G."/>
        </authorList>
    </citation>
    <scope>NUCLEOTIDE SEQUENCE</scope>
    <source>
        <strain evidence="5">NVP1</strain>
    </source>
</reference>
<comment type="similarity">
    <text evidence="1">Belongs to the protein kinase superfamily. TKL Ser/Thr protein kinase family.</text>
</comment>
<proteinExistence type="inferred from homology"/>
<organism evidence="5 6">
    <name type="scientific">Podila minutissima</name>
    <dbReference type="NCBI Taxonomy" id="64525"/>
    <lineage>
        <taxon>Eukaryota</taxon>
        <taxon>Fungi</taxon>
        <taxon>Fungi incertae sedis</taxon>
        <taxon>Mucoromycota</taxon>
        <taxon>Mortierellomycotina</taxon>
        <taxon>Mortierellomycetes</taxon>
        <taxon>Mortierellales</taxon>
        <taxon>Mortierellaceae</taxon>
        <taxon>Podila</taxon>
    </lineage>
</organism>
<accession>A0A9P5VPC1</accession>
<evidence type="ECO:0000259" key="4">
    <source>
        <dbReference type="PROSITE" id="PS50011"/>
    </source>
</evidence>
<evidence type="ECO:0000256" key="2">
    <source>
        <dbReference type="PROSITE-ProRule" id="PRU00023"/>
    </source>
</evidence>
<dbReference type="Pfam" id="PF07714">
    <property type="entry name" value="PK_Tyr_Ser-Thr"/>
    <property type="match status" value="1"/>
</dbReference>